<dbReference type="EMBL" id="GISG01264086">
    <property type="protein sequence ID" value="MBA4674717.1"/>
    <property type="molecule type" value="Transcribed_RNA"/>
</dbReference>
<proteinExistence type="predicted"/>
<dbReference type="EMBL" id="GISG01264087">
    <property type="protein sequence ID" value="MBA4674718.1"/>
    <property type="molecule type" value="Transcribed_RNA"/>
</dbReference>
<name>A0A7C9AR20_OPUST</name>
<evidence type="ECO:0000313" key="1">
    <source>
        <dbReference type="EMBL" id="MBA4674718.1"/>
    </source>
</evidence>
<organism evidence="1">
    <name type="scientific">Opuntia streptacantha</name>
    <name type="common">Prickly pear cactus</name>
    <name type="synonym">Opuntia cardona</name>
    <dbReference type="NCBI Taxonomy" id="393608"/>
    <lineage>
        <taxon>Eukaryota</taxon>
        <taxon>Viridiplantae</taxon>
        <taxon>Streptophyta</taxon>
        <taxon>Embryophyta</taxon>
        <taxon>Tracheophyta</taxon>
        <taxon>Spermatophyta</taxon>
        <taxon>Magnoliopsida</taxon>
        <taxon>eudicotyledons</taxon>
        <taxon>Gunneridae</taxon>
        <taxon>Pentapetalae</taxon>
        <taxon>Caryophyllales</taxon>
        <taxon>Cactineae</taxon>
        <taxon>Cactaceae</taxon>
        <taxon>Opuntioideae</taxon>
        <taxon>Opuntia</taxon>
    </lineage>
</organism>
<dbReference type="AlphaFoldDB" id="A0A7C9AR20"/>
<sequence length="124" mass="14630">MMIWDYRTTDTSTEQRRLSILNNFHCAGTYLRGLRNFFIIHYMYQAAYVHKPWGFPFILLYLLIQSASRPENTGSARCRPSQGRLYDSLCWFPDDALQFRTEVLVKLMVFKGVTSSFPDVHHKK</sequence>
<reference evidence="1" key="2">
    <citation type="submission" date="2020-07" db="EMBL/GenBank/DDBJ databases">
        <authorList>
            <person name="Vera ALvarez R."/>
            <person name="Arias-Moreno D.M."/>
            <person name="Jimenez-Jacinto V."/>
            <person name="Jimenez-Bremont J.F."/>
            <person name="Swaminathan K."/>
            <person name="Moose S.P."/>
            <person name="Guerrero-Gonzalez M.L."/>
            <person name="Marino-Ramirez L."/>
            <person name="Landsman D."/>
            <person name="Rodriguez-Kessler M."/>
            <person name="Delgado-Sanchez P."/>
        </authorList>
    </citation>
    <scope>NUCLEOTIDE SEQUENCE</scope>
    <source>
        <tissue evidence="1">Cladode</tissue>
    </source>
</reference>
<accession>A0A7C9AR20</accession>
<reference evidence="1" key="1">
    <citation type="journal article" date="2013" name="J. Plant Res.">
        <title>Effect of fungi and light on seed germination of three Opuntia species from semiarid lands of central Mexico.</title>
        <authorList>
            <person name="Delgado-Sanchez P."/>
            <person name="Jimenez-Bremont J.F."/>
            <person name="Guerrero-Gonzalez Mde L."/>
            <person name="Flores J."/>
        </authorList>
    </citation>
    <scope>NUCLEOTIDE SEQUENCE</scope>
    <source>
        <tissue evidence="1">Cladode</tissue>
    </source>
</reference>
<protein>
    <submittedName>
        <fullName evidence="1">Uncharacterized protein</fullName>
    </submittedName>
</protein>